<feature type="compositionally biased region" description="Basic residues" evidence="1">
    <location>
        <begin position="30"/>
        <end position="39"/>
    </location>
</feature>
<evidence type="ECO:0000313" key="3">
    <source>
        <dbReference type="Proteomes" id="UP000054350"/>
    </source>
</evidence>
<reference evidence="3" key="2">
    <citation type="submission" date="2009-11" db="EMBL/GenBank/DDBJ databases">
        <title>The Genome Sequence of Allomyces macrogynus strain ATCC 38327.</title>
        <authorList>
            <consortium name="The Broad Institute Genome Sequencing Platform"/>
            <person name="Russ C."/>
            <person name="Cuomo C."/>
            <person name="Shea T."/>
            <person name="Young S.K."/>
            <person name="Zeng Q."/>
            <person name="Koehrsen M."/>
            <person name="Haas B."/>
            <person name="Borodovsky M."/>
            <person name="Guigo R."/>
            <person name="Alvarado L."/>
            <person name="Berlin A."/>
            <person name="Borenstein D."/>
            <person name="Chen Z."/>
            <person name="Engels R."/>
            <person name="Freedman E."/>
            <person name="Gellesch M."/>
            <person name="Goldberg J."/>
            <person name="Griggs A."/>
            <person name="Gujja S."/>
            <person name="Heiman D."/>
            <person name="Hepburn T."/>
            <person name="Howarth C."/>
            <person name="Jen D."/>
            <person name="Larson L."/>
            <person name="Lewis B."/>
            <person name="Mehta T."/>
            <person name="Park D."/>
            <person name="Pearson M."/>
            <person name="Roberts A."/>
            <person name="Saif S."/>
            <person name="Shenoy N."/>
            <person name="Sisk P."/>
            <person name="Stolte C."/>
            <person name="Sykes S."/>
            <person name="Walk T."/>
            <person name="White J."/>
            <person name="Yandava C."/>
            <person name="Burger G."/>
            <person name="Gray M.W."/>
            <person name="Holland P.W.H."/>
            <person name="King N."/>
            <person name="Lang F.B.F."/>
            <person name="Roger A.J."/>
            <person name="Ruiz-Trillo I."/>
            <person name="Lander E."/>
            <person name="Nusbaum C."/>
        </authorList>
    </citation>
    <scope>NUCLEOTIDE SEQUENCE [LARGE SCALE GENOMIC DNA]</scope>
    <source>
        <strain evidence="3">ATCC 38327</strain>
    </source>
</reference>
<feature type="region of interest" description="Disordered" evidence="1">
    <location>
        <begin position="108"/>
        <end position="144"/>
    </location>
</feature>
<sequence length="324" mass="34125">MGARALPRRGRIPRPRRQVPRRVPAPERRVGRRRTRAGARGHGCDRVRGPRNRVAPPVVPIVPGDVLRMERTVLEALEFRLMTGTWASPGACLQVWAAEHPLAVRGLWEGEGGGDGDTRADRGSLAAEPAAAAAADRAGHASRAAVPPTGVVGTASSAATTIATITPPFTPAPALASVLFSSSTASTLVMAAPERWPAVLASSLARQRRLATFMATIHQWQTTLLLSDANATRYPARDVAAALYRAATSPDAVVDDDDDDDEDGNGVEAAVRAAIAWWQRTAGPPRPRRNTAATHLGGATRTAHAASTAAAASVMRRPRRAASC</sequence>
<protein>
    <submittedName>
        <fullName evidence="2">Uncharacterized protein</fullName>
    </submittedName>
</protein>
<dbReference type="EMBL" id="GG745375">
    <property type="protein sequence ID" value="KNE71937.1"/>
    <property type="molecule type" value="Genomic_DNA"/>
</dbReference>
<feature type="compositionally biased region" description="Low complexity" evidence="1">
    <location>
        <begin position="299"/>
        <end position="312"/>
    </location>
</feature>
<dbReference type="Proteomes" id="UP000054350">
    <property type="component" value="Unassembled WGS sequence"/>
</dbReference>
<feature type="compositionally biased region" description="Basic residues" evidence="1">
    <location>
        <begin position="1"/>
        <end position="20"/>
    </location>
</feature>
<gene>
    <name evidence="2" type="ORF">AMAG_16361</name>
</gene>
<reference evidence="2 3" key="1">
    <citation type="submission" date="2009-11" db="EMBL/GenBank/DDBJ databases">
        <title>Annotation of Allomyces macrogynus ATCC 38327.</title>
        <authorList>
            <consortium name="The Broad Institute Genome Sequencing Platform"/>
            <person name="Russ C."/>
            <person name="Cuomo C."/>
            <person name="Burger G."/>
            <person name="Gray M.W."/>
            <person name="Holland P.W.H."/>
            <person name="King N."/>
            <person name="Lang F.B.F."/>
            <person name="Roger A.J."/>
            <person name="Ruiz-Trillo I."/>
            <person name="Young S.K."/>
            <person name="Zeng Q."/>
            <person name="Gargeya S."/>
            <person name="Fitzgerald M."/>
            <person name="Haas B."/>
            <person name="Abouelleil A."/>
            <person name="Alvarado L."/>
            <person name="Arachchi H.M."/>
            <person name="Berlin A."/>
            <person name="Chapman S.B."/>
            <person name="Gearin G."/>
            <person name="Goldberg J."/>
            <person name="Griggs A."/>
            <person name="Gujja S."/>
            <person name="Hansen M."/>
            <person name="Heiman D."/>
            <person name="Howarth C."/>
            <person name="Larimer J."/>
            <person name="Lui A."/>
            <person name="MacDonald P.J.P."/>
            <person name="McCowen C."/>
            <person name="Montmayeur A."/>
            <person name="Murphy C."/>
            <person name="Neiman D."/>
            <person name="Pearson M."/>
            <person name="Priest M."/>
            <person name="Roberts A."/>
            <person name="Saif S."/>
            <person name="Shea T."/>
            <person name="Sisk P."/>
            <person name="Stolte C."/>
            <person name="Sykes S."/>
            <person name="Wortman J."/>
            <person name="Nusbaum C."/>
            <person name="Birren B."/>
        </authorList>
    </citation>
    <scope>NUCLEOTIDE SEQUENCE [LARGE SCALE GENOMIC DNA]</scope>
    <source>
        <strain evidence="2 3">ATCC 38327</strain>
    </source>
</reference>
<evidence type="ECO:0000256" key="1">
    <source>
        <dbReference type="SAM" id="MobiDB-lite"/>
    </source>
</evidence>
<feature type="region of interest" description="Disordered" evidence="1">
    <location>
        <begin position="1"/>
        <end position="51"/>
    </location>
</feature>
<dbReference type="AlphaFoldDB" id="A0A0L0TB06"/>
<proteinExistence type="predicted"/>
<evidence type="ECO:0000313" key="2">
    <source>
        <dbReference type="EMBL" id="KNE71937.1"/>
    </source>
</evidence>
<organism evidence="2 3">
    <name type="scientific">Allomyces macrogynus (strain ATCC 38327)</name>
    <name type="common">Allomyces javanicus var. macrogynus</name>
    <dbReference type="NCBI Taxonomy" id="578462"/>
    <lineage>
        <taxon>Eukaryota</taxon>
        <taxon>Fungi</taxon>
        <taxon>Fungi incertae sedis</taxon>
        <taxon>Blastocladiomycota</taxon>
        <taxon>Blastocladiomycetes</taxon>
        <taxon>Blastocladiales</taxon>
        <taxon>Blastocladiaceae</taxon>
        <taxon>Allomyces</taxon>
    </lineage>
</organism>
<name>A0A0L0TB06_ALLM3</name>
<dbReference type="OrthoDB" id="10555996at2759"/>
<feature type="compositionally biased region" description="Low complexity" evidence="1">
    <location>
        <begin position="126"/>
        <end position="144"/>
    </location>
</feature>
<feature type="region of interest" description="Disordered" evidence="1">
    <location>
        <begin position="281"/>
        <end position="324"/>
    </location>
</feature>
<accession>A0A0L0TB06</accession>
<dbReference type="VEuPathDB" id="FungiDB:AMAG_16361"/>
<keyword evidence="3" id="KW-1185">Reference proteome</keyword>